<reference evidence="1" key="1">
    <citation type="submission" date="2014-09" db="EMBL/GenBank/DDBJ databases">
        <authorList>
            <person name="Magalhaes I.L.F."/>
            <person name="Oliveira U."/>
            <person name="Santos F.R."/>
            <person name="Vidigal T.H.D.A."/>
            <person name="Brescovit A.D."/>
            <person name="Santos A.J."/>
        </authorList>
    </citation>
    <scope>NUCLEOTIDE SEQUENCE</scope>
    <source>
        <tissue evidence="1">Shoot tissue taken approximately 20 cm above the soil surface</tissue>
    </source>
</reference>
<proteinExistence type="predicted"/>
<evidence type="ECO:0000313" key="1">
    <source>
        <dbReference type="EMBL" id="JAE02755.1"/>
    </source>
</evidence>
<dbReference type="AlphaFoldDB" id="A0A0A9EPT3"/>
<organism evidence="1">
    <name type="scientific">Arundo donax</name>
    <name type="common">Giant reed</name>
    <name type="synonym">Donax arundinaceus</name>
    <dbReference type="NCBI Taxonomy" id="35708"/>
    <lineage>
        <taxon>Eukaryota</taxon>
        <taxon>Viridiplantae</taxon>
        <taxon>Streptophyta</taxon>
        <taxon>Embryophyta</taxon>
        <taxon>Tracheophyta</taxon>
        <taxon>Spermatophyta</taxon>
        <taxon>Magnoliopsida</taxon>
        <taxon>Liliopsida</taxon>
        <taxon>Poales</taxon>
        <taxon>Poaceae</taxon>
        <taxon>PACMAD clade</taxon>
        <taxon>Arundinoideae</taxon>
        <taxon>Arundineae</taxon>
        <taxon>Arundo</taxon>
    </lineage>
</organism>
<dbReference type="EMBL" id="GBRH01195141">
    <property type="protein sequence ID" value="JAE02755.1"/>
    <property type="molecule type" value="Transcribed_RNA"/>
</dbReference>
<accession>A0A0A9EPT3</accession>
<name>A0A0A9EPT3_ARUDO</name>
<protein>
    <submittedName>
        <fullName evidence="1">Uncharacterized protein</fullName>
    </submittedName>
</protein>
<sequence>MVHCTFKCTVTFIHRRFL</sequence>
<reference evidence="1" key="2">
    <citation type="journal article" date="2015" name="Data Brief">
        <title>Shoot transcriptome of the giant reed, Arundo donax.</title>
        <authorList>
            <person name="Barrero R.A."/>
            <person name="Guerrero F.D."/>
            <person name="Moolhuijzen P."/>
            <person name="Goolsby J.A."/>
            <person name="Tidwell J."/>
            <person name="Bellgard S.E."/>
            <person name="Bellgard M.I."/>
        </authorList>
    </citation>
    <scope>NUCLEOTIDE SEQUENCE</scope>
    <source>
        <tissue evidence="1">Shoot tissue taken approximately 20 cm above the soil surface</tissue>
    </source>
</reference>